<evidence type="ECO:0000313" key="3">
    <source>
        <dbReference type="Proteomes" id="UP001500282"/>
    </source>
</evidence>
<reference evidence="2 3" key="1">
    <citation type="journal article" date="2019" name="Int. J. Syst. Evol. Microbiol.">
        <title>The Global Catalogue of Microorganisms (GCM) 10K type strain sequencing project: providing services to taxonomists for standard genome sequencing and annotation.</title>
        <authorList>
            <consortium name="The Broad Institute Genomics Platform"/>
            <consortium name="The Broad Institute Genome Sequencing Center for Infectious Disease"/>
            <person name="Wu L."/>
            <person name="Ma J."/>
        </authorList>
    </citation>
    <scope>NUCLEOTIDE SEQUENCE [LARGE SCALE GENOMIC DNA]</scope>
    <source>
        <strain evidence="2 3">JCM 11448</strain>
    </source>
</reference>
<evidence type="ECO:0000313" key="2">
    <source>
        <dbReference type="EMBL" id="GAA1247558.1"/>
    </source>
</evidence>
<dbReference type="InterPro" id="IPR029066">
    <property type="entry name" value="PLP-binding_barrel"/>
</dbReference>
<evidence type="ECO:0008006" key="4">
    <source>
        <dbReference type="Google" id="ProtNLM"/>
    </source>
</evidence>
<dbReference type="InterPro" id="IPR051466">
    <property type="entry name" value="D-amino_acid_metab_enzyme"/>
</dbReference>
<dbReference type="PANTHER" id="PTHR28004">
    <property type="entry name" value="ZGC:162816-RELATED"/>
    <property type="match status" value="1"/>
</dbReference>
<evidence type="ECO:0000256" key="1">
    <source>
        <dbReference type="SAM" id="MobiDB-lite"/>
    </source>
</evidence>
<sequence>MTTTPSTPAGTLADPDTPFAVVDVHKALRNIDRLAAKADHLGVVLRPHVKTAKTTDGGYTDVGADASRRAGIGIPAQIEIDCDGHPRARAAAAGSAAPVDGQPSGSCHRPERRVASRKSCGAYARRHRQTTAGTARGPRPSPRGQGLFPGPASGA</sequence>
<proteinExistence type="predicted"/>
<dbReference type="EMBL" id="BAAAIH010000001">
    <property type="protein sequence ID" value="GAA1247558.1"/>
    <property type="molecule type" value="Genomic_DNA"/>
</dbReference>
<name>A0ABN1WGN3_9ACTN</name>
<keyword evidence="3" id="KW-1185">Reference proteome</keyword>
<dbReference type="Gene3D" id="3.20.20.10">
    <property type="entry name" value="Alanine racemase"/>
    <property type="match status" value="1"/>
</dbReference>
<dbReference type="PANTHER" id="PTHR28004:SF2">
    <property type="entry name" value="D-SERINE DEHYDRATASE"/>
    <property type="match status" value="1"/>
</dbReference>
<feature type="region of interest" description="Disordered" evidence="1">
    <location>
        <begin position="87"/>
        <end position="155"/>
    </location>
</feature>
<dbReference type="Proteomes" id="UP001500282">
    <property type="component" value="Unassembled WGS sequence"/>
</dbReference>
<comment type="caution">
    <text evidence="2">The sequence shown here is derived from an EMBL/GenBank/DDBJ whole genome shotgun (WGS) entry which is preliminary data.</text>
</comment>
<gene>
    <name evidence="2" type="ORF">GCM10009579_01340</name>
</gene>
<accession>A0ABN1WGN3</accession>
<protein>
    <recommendedName>
        <fullName evidence="4">Alanine racemase N-terminal domain-containing protein</fullName>
    </recommendedName>
</protein>
<organism evidence="2 3">
    <name type="scientific">Streptomyces javensis</name>
    <dbReference type="NCBI Taxonomy" id="114698"/>
    <lineage>
        <taxon>Bacteria</taxon>
        <taxon>Bacillati</taxon>
        <taxon>Actinomycetota</taxon>
        <taxon>Actinomycetes</taxon>
        <taxon>Kitasatosporales</taxon>
        <taxon>Streptomycetaceae</taxon>
        <taxon>Streptomyces</taxon>
        <taxon>Streptomyces violaceusniger group</taxon>
    </lineage>
</organism>